<dbReference type="Proteomes" id="UP000187609">
    <property type="component" value="Unassembled WGS sequence"/>
</dbReference>
<dbReference type="PANTHER" id="PTHR33233">
    <property type="entry name" value="ENDONUCLEASE/EXONUCLEASE/PHOSPHATASE"/>
    <property type="match status" value="1"/>
</dbReference>
<dbReference type="AlphaFoldDB" id="A0A314KHC1"/>
<evidence type="ECO:0000313" key="2">
    <source>
        <dbReference type="Proteomes" id="UP000187609"/>
    </source>
</evidence>
<keyword evidence="2" id="KW-1185">Reference proteome</keyword>
<proteinExistence type="predicted"/>
<accession>A0A314KHC1</accession>
<protein>
    <submittedName>
        <fullName evidence="1">Uncharacterized protein</fullName>
    </submittedName>
</protein>
<comment type="caution">
    <text evidence="1">The sequence shown here is derived from an EMBL/GenBank/DDBJ whole genome shotgun (WGS) entry which is preliminary data.</text>
</comment>
<dbReference type="PANTHER" id="PTHR33233:SF17">
    <property type="entry name" value="DUF4283 DOMAIN-CONTAINING PROTEIN"/>
    <property type="match status" value="1"/>
</dbReference>
<gene>
    <name evidence="1" type="ORF">A4A49_18613</name>
</gene>
<sequence length="172" mass="18392">MARGKGNGPGRPRKMPILVLGSSLTSDSSPSTPVISQKSQMTTIVVASVVETNGNISTVNNSMNSEVVEDNRMRMIDNGKSKIQNDCVPSSSNVTIIEKAQSIAHANENSQKLEVNKNPVAPVWANLFARNRMASNGLALSYIAPTIVDGSVVIQLDLTEMAKEADKRGNIL</sequence>
<reference evidence="1" key="1">
    <citation type="submission" date="2016-11" db="EMBL/GenBank/DDBJ databases">
        <title>The genome of Nicotiana attenuata.</title>
        <authorList>
            <person name="Xu S."/>
            <person name="Brockmoeller T."/>
            <person name="Gaquerel E."/>
            <person name="Navarro A."/>
            <person name="Kuhl H."/>
            <person name="Gase K."/>
            <person name="Ling Z."/>
            <person name="Zhou W."/>
            <person name="Kreitzer C."/>
            <person name="Stanke M."/>
            <person name="Tang H."/>
            <person name="Lyons E."/>
            <person name="Pandey P."/>
            <person name="Pandey S.P."/>
            <person name="Timmermann B."/>
            <person name="Baldwin I.T."/>
        </authorList>
    </citation>
    <scope>NUCLEOTIDE SEQUENCE [LARGE SCALE GENOMIC DNA]</scope>
    <source>
        <strain evidence="1">UT</strain>
    </source>
</reference>
<name>A0A314KHC1_NICAT</name>
<evidence type="ECO:0000313" key="1">
    <source>
        <dbReference type="EMBL" id="OIT28781.1"/>
    </source>
</evidence>
<dbReference type="Gramene" id="OIT28781">
    <property type="protein sequence ID" value="OIT28781"/>
    <property type="gene ID" value="A4A49_18613"/>
</dbReference>
<organism evidence="1 2">
    <name type="scientific">Nicotiana attenuata</name>
    <name type="common">Coyote tobacco</name>
    <dbReference type="NCBI Taxonomy" id="49451"/>
    <lineage>
        <taxon>Eukaryota</taxon>
        <taxon>Viridiplantae</taxon>
        <taxon>Streptophyta</taxon>
        <taxon>Embryophyta</taxon>
        <taxon>Tracheophyta</taxon>
        <taxon>Spermatophyta</taxon>
        <taxon>Magnoliopsida</taxon>
        <taxon>eudicotyledons</taxon>
        <taxon>Gunneridae</taxon>
        <taxon>Pentapetalae</taxon>
        <taxon>asterids</taxon>
        <taxon>lamiids</taxon>
        <taxon>Solanales</taxon>
        <taxon>Solanaceae</taxon>
        <taxon>Nicotianoideae</taxon>
        <taxon>Nicotianeae</taxon>
        <taxon>Nicotiana</taxon>
    </lineage>
</organism>
<dbReference type="EMBL" id="MJEQ01001954">
    <property type="protein sequence ID" value="OIT28781.1"/>
    <property type="molecule type" value="Genomic_DNA"/>
</dbReference>